<protein>
    <submittedName>
        <fullName evidence="1">DEBR0S7_00298g1_1</fullName>
    </submittedName>
</protein>
<reference evidence="1 2" key="1">
    <citation type="submission" date="2019-07" db="EMBL/GenBank/DDBJ databases">
        <authorList>
            <person name="Friedrich A."/>
            <person name="Schacherer J."/>
        </authorList>
    </citation>
    <scope>NUCLEOTIDE SEQUENCE [LARGE SCALE GENOMIC DNA]</scope>
</reference>
<gene>
    <name evidence="1" type="ORF">DEBR0S7_00298G</name>
</gene>
<dbReference type="AlphaFoldDB" id="A0A7D9H2L5"/>
<dbReference type="EMBL" id="CABFWN010000007">
    <property type="protein sequence ID" value="VUG20281.1"/>
    <property type="molecule type" value="Genomic_DNA"/>
</dbReference>
<evidence type="ECO:0000313" key="1">
    <source>
        <dbReference type="EMBL" id="VUG20281.1"/>
    </source>
</evidence>
<keyword evidence="2" id="KW-1185">Reference proteome</keyword>
<proteinExistence type="predicted"/>
<evidence type="ECO:0000313" key="2">
    <source>
        <dbReference type="Proteomes" id="UP000478008"/>
    </source>
</evidence>
<name>A0A7D9H2L5_DEKBR</name>
<dbReference type="Proteomes" id="UP000478008">
    <property type="component" value="Unassembled WGS sequence"/>
</dbReference>
<accession>A0A7D9H2L5</accession>
<dbReference type="InterPro" id="IPR000992">
    <property type="entry name" value="SRP1_TIP1"/>
</dbReference>
<sequence length="279" mass="29799">MPPLGGWEVKAKTKIFAGSYRLYFFAVYDYGSPSTFLKLQLSPKPDDPCLRIYNGAILPSLSHHLRTRLLWLLLLLPFLSPVTHRFNSFTSYSIPTKLTHPKMKASILSIAALASVAMAELDAEQVESLTVLFSDIENNINQYLTYLSSNSDVTFPTNLIGIFKSIATYTDDSYTTILAALPDSEYEQIQSLETALPWYSSRIEPKITVAASSSAAASSSEAATTAAASSSETASSTLAVSEASSSAASIALSTFSAGAAANAPYAGLGLGAMLGYMLL</sequence>
<dbReference type="Pfam" id="PF00660">
    <property type="entry name" value="SRP1_TIP1"/>
    <property type="match status" value="1"/>
</dbReference>
<organism evidence="1 2">
    <name type="scientific">Dekkera bruxellensis</name>
    <name type="common">Brettanomyces custersii</name>
    <dbReference type="NCBI Taxonomy" id="5007"/>
    <lineage>
        <taxon>Eukaryota</taxon>
        <taxon>Fungi</taxon>
        <taxon>Dikarya</taxon>
        <taxon>Ascomycota</taxon>
        <taxon>Saccharomycotina</taxon>
        <taxon>Pichiomycetes</taxon>
        <taxon>Pichiales</taxon>
        <taxon>Pichiaceae</taxon>
        <taxon>Brettanomyces</taxon>
    </lineage>
</organism>